<comment type="caution">
    <text evidence="1">The sequence shown here is derived from an EMBL/GenBank/DDBJ whole genome shotgun (WGS) entry which is preliminary data.</text>
</comment>
<keyword evidence="2" id="KW-1185">Reference proteome</keyword>
<protein>
    <submittedName>
        <fullName evidence="1">Uncharacterized protein</fullName>
    </submittedName>
</protein>
<dbReference type="Proteomes" id="UP001162131">
    <property type="component" value="Unassembled WGS sequence"/>
</dbReference>
<evidence type="ECO:0000313" key="2">
    <source>
        <dbReference type="Proteomes" id="UP001162131"/>
    </source>
</evidence>
<evidence type="ECO:0000313" key="1">
    <source>
        <dbReference type="EMBL" id="CAG9320598.1"/>
    </source>
</evidence>
<organism evidence="1 2">
    <name type="scientific">Blepharisma stoltei</name>
    <dbReference type="NCBI Taxonomy" id="1481888"/>
    <lineage>
        <taxon>Eukaryota</taxon>
        <taxon>Sar</taxon>
        <taxon>Alveolata</taxon>
        <taxon>Ciliophora</taxon>
        <taxon>Postciliodesmatophora</taxon>
        <taxon>Heterotrichea</taxon>
        <taxon>Heterotrichida</taxon>
        <taxon>Blepharismidae</taxon>
        <taxon>Blepharisma</taxon>
    </lineage>
</organism>
<gene>
    <name evidence="1" type="ORF">BSTOLATCC_MIC26512</name>
</gene>
<dbReference type="EMBL" id="CAJZBQ010000025">
    <property type="protein sequence ID" value="CAG9320598.1"/>
    <property type="molecule type" value="Genomic_DNA"/>
</dbReference>
<proteinExistence type="predicted"/>
<dbReference type="AlphaFoldDB" id="A0AAU9JAK1"/>
<reference evidence="1" key="1">
    <citation type="submission" date="2021-09" db="EMBL/GenBank/DDBJ databases">
        <authorList>
            <consortium name="AG Swart"/>
            <person name="Singh M."/>
            <person name="Singh A."/>
            <person name="Seah K."/>
            <person name="Emmerich C."/>
        </authorList>
    </citation>
    <scope>NUCLEOTIDE SEQUENCE</scope>
    <source>
        <strain evidence="1">ATCC30299</strain>
    </source>
</reference>
<accession>A0AAU9JAK1</accession>
<sequence length="126" mass="14622">MSLKSFSSSSSILIAESEEPHDIERLQGEISIISSLNVYYRLNREFKMIGRPELTERMLRRITKCDQIPKDFQTRPLYINLSGIIDELMLNELEIALWAIYLENLVQHIRQNSFSTQIALNLCACT</sequence>
<name>A0AAU9JAK1_9CILI</name>